<comment type="caution">
    <text evidence="2">The sequence shown here is derived from an EMBL/GenBank/DDBJ whole genome shotgun (WGS) entry which is preliminary data.</text>
</comment>
<dbReference type="AlphaFoldDB" id="A0A9P7D7P5"/>
<evidence type="ECO:0000313" key="2">
    <source>
        <dbReference type="EMBL" id="KAG1781621.1"/>
    </source>
</evidence>
<dbReference type="Proteomes" id="UP000714275">
    <property type="component" value="Unassembled WGS sequence"/>
</dbReference>
<feature type="region of interest" description="Disordered" evidence="1">
    <location>
        <begin position="1"/>
        <end position="20"/>
    </location>
</feature>
<reference evidence="2" key="1">
    <citation type="journal article" date="2020" name="New Phytol.">
        <title>Comparative genomics reveals dynamic genome evolution in host specialist ectomycorrhizal fungi.</title>
        <authorList>
            <person name="Lofgren L.A."/>
            <person name="Nguyen N.H."/>
            <person name="Vilgalys R."/>
            <person name="Ruytinx J."/>
            <person name="Liao H.L."/>
            <person name="Branco S."/>
            <person name="Kuo A."/>
            <person name="LaButti K."/>
            <person name="Lipzen A."/>
            <person name="Andreopoulos W."/>
            <person name="Pangilinan J."/>
            <person name="Riley R."/>
            <person name="Hundley H."/>
            <person name="Na H."/>
            <person name="Barry K."/>
            <person name="Grigoriev I.V."/>
            <person name="Stajich J.E."/>
            <person name="Kennedy P.G."/>
        </authorList>
    </citation>
    <scope>NUCLEOTIDE SEQUENCE</scope>
    <source>
        <strain evidence="2">DOB743</strain>
    </source>
</reference>
<protein>
    <submittedName>
        <fullName evidence="2">Uncharacterized protein</fullName>
    </submittedName>
</protein>
<dbReference type="OrthoDB" id="3254025at2759"/>
<gene>
    <name evidence="2" type="ORF">EV702DRAFT_597375</name>
</gene>
<organism evidence="2 3">
    <name type="scientific">Suillus placidus</name>
    <dbReference type="NCBI Taxonomy" id="48579"/>
    <lineage>
        <taxon>Eukaryota</taxon>
        <taxon>Fungi</taxon>
        <taxon>Dikarya</taxon>
        <taxon>Basidiomycota</taxon>
        <taxon>Agaricomycotina</taxon>
        <taxon>Agaricomycetes</taxon>
        <taxon>Agaricomycetidae</taxon>
        <taxon>Boletales</taxon>
        <taxon>Suillineae</taxon>
        <taxon>Suillaceae</taxon>
        <taxon>Suillus</taxon>
    </lineage>
</organism>
<name>A0A9P7D7P5_9AGAM</name>
<evidence type="ECO:0000313" key="3">
    <source>
        <dbReference type="Proteomes" id="UP000714275"/>
    </source>
</evidence>
<evidence type="ECO:0000256" key="1">
    <source>
        <dbReference type="SAM" id="MobiDB-lite"/>
    </source>
</evidence>
<keyword evidence="3" id="KW-1185">Reference proteome</keyword>
<dbReference type="EMBL" id="JABBWD010000005">
    <property type="protein sequence ID" value="KAG1781621.1"/>
    <property type="molecule type" value="Genomic_DNA"/>
</dbReference>
<accession>A0A9P7D7P5</accession>
<proteinExistence type="predicted"/>
<sequence length="80" mass="9359">MSRQHPQPYERPEQGSAEEINQNESVEVHIRANFWAVGFIVGSLQFFRMLAGWGYEVEFTSPGGQRKRDFFRPEDVRRAT</sequence>